<accession>A0A6C2CAS9</accession>
<reference evidence="1 2" key="1">
    <citation type="submission" date="2019-01" db="EMBL/GenBank/DDBJ databases">
        <title>Zoogloea oleivorans genome sequencing and assembly.</title>
        <authorList>
            <person name="Tancsics A."/>
            <person name="Farkas M."/>
            <person name="Kriszt B."/>
            <person name="Maroti G."/>
            <person name="Horvath B."/>
        </authorList>
    </citation>
    <scope>NUCLEOTIDE SEQUENCE [LARGE SCALE GENOMIC DNA]</scope>
    <source>
        <strain evidence="1 2">Buc</strain>
    </source>
</reference>
<comment type="caution">
    <text evidence="1">The sequence shown here is derived from an EMBL/GenBank/DDBJ whole genome shotgun (WGS) entry which is preliminary data.</text>
</comment>
<sequence>MTGIILLWNVTEEQLEQLFQEAPDSEDAWIGVPAVIREGVEVVGIQFVRTRFLMFFEELNSIFDGDEELARESADAWAGYHPEYPNRLVKFIRADVTDPETMFDPDSWRLPSPRQIFQFGRLLLDAVLVHAALLPDVKVYIYKPERPGLESFYNRIFNKNQEACRNAGFTPIVEIDVEEGGFYGYQRN</sequence>
<dbReference type="RefSeq" id="WP_148581681.1">
    <property type="nucleotide sequence ID" value="NZ_SDKK01000045.1"/>
</dbReference>
<name>A0A6C2CAS9_9RHOO</name>
<dbReference type="EMBL" id="SDKK01000045">
    <property type="protein sequence ID" value="TYC51124.1"/>
    <property type="molecule type" value="Genomic_DNA"/>
</dbReference>
<keyword evidence="2" id="KW-1185">Reference proteome</keyword>
<dbReference type="AlphaFoldDB" id="A0A6C2CAS9"/>
<evidence type="ECO:0000313" key="2">
    <source>
        <dbReference type="Proteomes" id="UP000389128"/>
    </source>
</evidence>
<protein>
    <submittedName>
        <fullName evidence="1">Uncharacterized protein</fullName>
    </submittedName>
</protein>
<proteinExistence type="predicted"/>
<dbReference type="OrthoDB" id="9178962at2"/>
<dbReference type="Proteomes" id="UP000389128">
    <property type="component" value="Unassembled WGS sequence"/>
</dbReference>
<gene>
    <name evidence="1" type="ORF">ETQ85_24760</name>
</gene>
<organism evidence="1 2">
    <name type="scientific">Zoogloea oleivorans</name>
    <dbReference type="NCBI Taxonomy" id="1552750"/>
    <lineage>
        <taxon>Bacteria</taxon>
        <taxon>Pseudomonadati</taxon>
        <taxon>Pseudomonadota</taxon>
        <taxon>Betaproteobacteria</taxon>
        <taxon>Rhodocyclales</taxon>
        <taxon>Zoogloeaceae</taxon>
        <taxon>Zoogloea</taxon>
    </lineage>
</organism>
<evidence type="ECO:0000313" key="1">
    <source>
        <dbReference type="EMBL" id="TYC51124.1"/>
    </source>
</evidence>